<dbReference type="HAMAP" id="MF_00048">
    <property type="entry name" value="UPF0102"/>
    <property type="match status" value="1"/>
</dbReference>
<keyword evidence="3" id="KW-0540">Nuclease</keyword>
<dbReference type="Gene3D" id="3.40.1350.10">
    <property type="match status" value="1"/>
</dbReference>
<reference evidence="4" key="1">
    <citation type="submission" date="2017-09" db="EMBL/GenBank/DDBJ databases">
        <authorList>
            <person name="Varghese N."/>
            <person name="Submissions S."/>
        </authorList>
    </citation>
    <scope>NUCLEOTIDE SEQUENCE [LARGE SCALE GENOMIC DNA]</scope>
    <source>
        <strain evidence="4">DSM 2913</strain>
    </source>
</reference>
<dbReference type="PANTHER" id="PTHR34039">
    <property type="entry name" value="UPF0102 PROTEIN YRAN"/>
    <property type="match status" value="1"/>
</dbReference>
<dbReference type="InterPro" id="IPR003509">
    <property type="entry name" value="UPF0102_YraN-like"/>
</dbReference>
<dbReference type="AlphaFoldDB" id="A0A285NZ80"/>
<dbReference type="Proteomes" id="UP000218627">
    <property type="component" value="Unassembled WGS sequence"/>
</dbReference>
<dbReference type="CDD" id="cd20736">
    <property type="entry name" value="PoNe_Nuclease"/>
    <property type="match status" value="1"/>
</dbReference>
<evidence type="ECO:0000313" key="4">
    <source>
        <dbReference type="Proteomes" id="UP000218627"/>
    </source>
</evidence>
<dbReference type="Pfam" id="PF02021">
    <property type="entry name" value="UPF0102"/>
    <property type="match status" value="1"/>
</dbReference>
<dbReference type="InterPro" id="IPR011335">
    <property type="entry name" value="Restrct_endonuc-II-like"/>
</dbReference>
<dbReference type="PANTHER" id="PTHR34039:SF1">
    <property type="entry name" value="UPF0102 PROTEIN YRAN"/>
    <property type="match status" value="1"/>
</dbReference>
<dbReference type="GO" id="GO:0003676">
    <property type="term" value="F:nucleic acid binding"/>
    <property type="evidence" value="ECO:0007669"/>
    <property type="project" value="InterPro"/>
</dbReference>
<sequence>MKGKRFEDIACAYLESKGYKILRRNFYCKGGEIDIIAIEGDTVVFIEVKGSTKMTFGDPAERIDKRKIERLLRCMEEFLAENPYENVRVDALIVRGKEVEHIKGIEL</sequence>
<dbReference type="RefSeq" id="WP_096602388.1">
    <property type="nucleotide sequence ID" value="NZ_OBEN01000006.1"/>
</dbReference>
<accession>A0A285NZ80</accession>
<keyword evidence="3" id="KW-0378">Hydrolase</keyword>
<dbReference type="EMBL" id="OBEN01000006">
    <property type="protein sequence ID" value="SNZ14770.1"/>
    <property type="molecule type" value="Genomic_DNA"/>
</dbReference>
<evidence type="ECO:0000313" key="3">
    <source>
        <dbReference type="EMBL" id="SNZ14770.1"/>
    </source>
</evidence>
<keyword evidence="4" id="KW-1185">Reference proteome</keyword>
<keyword evidence="3" id="KW-0255">Endonuclease</keyword>
<evidence type="ECO:0000256" key="1">
    <source>
        <dbReference type="ARBA" id="ARBA00006738"/>
    </source>
</evidence>
<proteinExistence type="inferred from homology"/>
<name>A0A285NZ80_9AQUI</name>
<protein>
    <recommendedName>
        <fullName evidence="2">UPF0102 protein SAMN06265353_1200</fullName>
    </recommendedName>
</protein>
<dbReference type="OrthoDB" id="9802516at2"/>
<comment type="similarity">
    <text evidence="1 2">Belongs to the UPF0102 family.</text>
</comment>
<dbReference type="SUPFAM" id="SSF52980">
    <property type="entry name" value="Restriction endonuclease-like"/>
    <property type="match status" value="1"/>
</dbReference>
<dbReference type="GO" id="GO:0004519">
    <property type="term" value="F:endonuclease activity"/>
    <property type="evidence" value="ECO:0007669"/>
    <property type="project" value="UniProtKB-KW"/>
</dbReference>
<dbReference type="InterPro" id="IPR011856">
    <property type="entry name" value="tRNA_endonuc-like_dom_sf"/>
</dbReference>
<evidence type="ECO:0000256" key="2">
    <source>
        <dbReference type="HAMAP-Rule" id="MF_00048"/>
    </source>
</evidence>
<gene>
    <name evidence="3" type="ORF">SAMN06265353_1200</name>
</gene>
<dbReference type="NCBIfam" id="NF009150">
    <property type="entry name" value="PRK12497.1-3"/>
    <property type="match status" value="1"/>
</dbReference>
<organism evidence="3 4">
    <name type="scientific">Hydrogenobacter hydrogenophilus</name>
    <dbReference type="NCBI Taxonomy" id="35835"/>
    <lineage>
        <taxon>Bacteria</taxon>
        <taxon>Pseudomonadati</taxon>
        <taxon>Aquificota</taxon>
        <taxon>Aquificia</taxon>
        <taxon>Aquificales</taxon>
        <taxon>Aquificaceae</taxon>
        <taxon>Hydrogenobacter</taxon>
    </lineage>
</organism>